<dbReference type="GO" id="GO:0016787">
    <property type="term" value="F:hydrolase activity"/>
    <property type="evidence" value="ECO:0007669"/>
    <property type="project" value="InterPro"/>
</dbReference>
<dbReference type="Proteomes" id="UP000262882">
    <property type="component" value="Unassembled WGS sequence"/>
</dbReference>
<organism evidence="2 3">
    <name type="scientific">Actinomadura spongiicola</name>
    <dbReference type="NCBI Taxonomy" id="2303421"/>
    <lineage>
        <taxon>Bacteria</taxon>
        <taxon>Bacillati</taxon>
        <taxon>Actinomycetota</taxon>
        <taxon>Actinomycetes</taxon>
        <taxon>Streptosporangiales</taxon>
        <taxon>Thermomonosporaceae</taxon>
        <taxon>Actinomadura</taxon>
    </lineage>
</organism>
<dbReference type="RefSeq" id="WP_117397375.1">
    <property type="nucleotide sequence ID" value="NZ_QVNQ01000001.1"/>
</dbReference>
<keyword evidence="3" id="KW-1185">Reference proteome</keyword>
<reference evidence="2 3" key="1">
    <citation type="submission" date="2018-08" db="EMBL/GenBank/DDBJ databases">
        <title>Actinomadura spongicola sp. nov., isolated from marine sponge Leucetta chagosensis.</title>
        <authorList>
            <person name="Li L."/>
            <person name="Lin H.W."/>
        </authorList>
    </citation>
    <scope>NUCLEOTIDE SEQUENCE [LARGE SCALE GENOMIC DNA]</scope>
    <source>
        <strain evidence="2 3">LHW52907</strain>
    </source>
</reference>
<evidence type="ECO:0000313" key="3">
    <source>
        <dbReference type="Proteomes" id="UP000262882"/>
    </source>
</evidence>
<sequence>MKIAFVGDVHGCVLHALGAAVALSRHRGIRLDAVIQVGDLGAFPSPDRWDDASRRFRVDHPAQGAFFDLLDPSPGLAEGVQLALANIPPILFLSGNHEDHEWLADLHQTRAVPVTPVDPLGAYHHVACGHVTEVAGQRTAFLGKIELPGPTDYEDSAYNRLLHTEPGSVDILVTHDGPYGMSTYRDTVQGSARLTRLIEHLRPRLHVGGHYHHENGPRRYGTTTSYALAQLVPPKAHRRHPEPINPRQQVAAGSIGLLDTGTYDFEYIHDPWLTDVQGDHPDLTALIDAIPDAPS</sequence>
<evidence type="ECO:0000313" key="2">
    <source>
        <dbReference type="EMBL" id="RFS86923.1"/>
    </source>
</evidence>
<evidence type="ECO:0000259" key="1">
    <source>
        <dbReference type="Pfam" id="PF00149"/>
    </source>
</evidence>
<dbReference type="Pfam" id="PF00149">
    <property type="entry name" value="Metallophos"/>
    <property type="match status" value="1"/>
</dbReference>
<dbReference type="AlphaFoldDB" id="A0A372GPB2"/>
<name>A0A372GPB2_9ACTN</name>
<gene>
    <name evidence="2" type="ORF">D0T12_01235</name>
</gene>
<feature type="domain" description="Calcineurin-like phosphoesterase" evidence="1">
    <location>
        <begin position="1"/>
        <end position="213"/>
    </location>
</feature>
<accession>A0A372GPB2</accession>
<dbReference type="EMBL" id="QVNQ01000001">
    <property type="protein sequence ID" value="RFS86923.1"/>
    <property type="molecule type" value="Genomic_DNA"/>
</dbReference>
<comment type="caution">
    <text evidence="2">The sequence shown here is derived from an EMBL/GenBank/DDBJ whole genome shotgun (WGS) entry which is preliminary data.</text>
</comment>
<dbReference type="Gene3D" id="3.60.21.10">
    <property type="match status" value="1"/>
</dbReference>
<protein>
    <recommendedName>
        <fullName evidence="1">Calcineurin-like phosphoesterase domain-containing protein</fullName>
    </recommendedName>
</protein>
<dbReference type="SUPFAM" id="SSF56300">
    <property type="entry name" value="Metallo-dependent phosphatases"/>
    <property type="match status" value="1"/>
</dbReference>
<dbReference type="InterPro" id="IPR029052">
    <property type="entry name" value="Metallo-depent_PP-like"/>
</dbReference>
<dbReference type="InterPro" id="IPR004843">
    <property type="entry name" value="Calcineurin-like_PHP"/>
</dbReference>
<proteinExistence type="predicted"/>